<feature type="region of interest" description="Disordered" evidence="1">
    <location>
        <begin position="647"/>
        <end position="670"/>
    </location>
</feature>
<feature type="region of interest" description="Disordered" evidence="1">
    <location>
        <begin position="73"/>
        <end position="134"/>
    </location>
</feature>
<feature type="region of interest" description="Disordered" evidence="1">
    <location>
        <begin position="549"/>
        <end position="572"/>
    </location>
</feature>
<gene>
    <name evidence="2" type="ORF">H310_04793</name>
</gene>
<dbReference type="VEuPathDB" id="FungiDB:H310_04793"/>
<dbReference type="OrthoDB" id="168140at2759"/>
<name>A0A024UCC6_9STRA</name>
<organism evidence="2">
    <name type="scientific">Aphanomyces invadans</name>
    <dbReference type="NCBI Taxonomy" id="157072"/>
    <lineage>
        <taxon>Eukaryota</taxon>
        <taxon>Sar</taxon>
        <taxon>Stramenopiles</taxon>
        <taxon>Oomycota</taxon>
        <taxon>Saprolegniomycetes</taxon>
        <taxon>Saprolegniales</taxon>
        <taxon>Verrucalvaceae</taxon>
        <taxon>Aphanomyces</taxon>
    </lineage>
</organism>
<evidence type="ECO:0000256" key="1">
    <source>
        <dbReference type="SAM" id="MobiDB-lite"/>
    </source>
</evidence>
<feature type="compositionally biased region" description="Acidic residues" evidence="1">
    <location>
        <begin position="105"/>
        <end position="116"/>
    </location>
</feature>
<feature type="compositionally biased region" description="Basic and acidic residues" evidence="1">
    <location>
        <begin position="553"/>
        <end position="572"/>
    </location>
</feature>
<accession>A0A024UCC6</accession>
<dbReference type="EMBL" id="KI913959">
    <property type="protein sequence ID" value="ETW03288.1"/>
    <property type="molecule type" value="Genomic_DNA"/>
</dbReference>
<dbReference type="Pfam" id="PF10595">
    <property type="entry name" value="FAM161A_B"/>
    <property type="match status" value="1"/>
</dbReference>
<dbReference type="GeneID" id="20081843"/>
<feature type="compositionally biased region" description="Polar residues" evidence="1">
    <location>
        <begin position="239"/>
        <end position="267"/>
    </location>
</feature>
<feature type="region of interest" description="Disordered" evidence="1">
    <location>
        <begin position="195"/>
        <end position="390"/>
    </location>
</feature>
<dbReference type="InterPro" id="IPR019579">
    <property type="entry name" value="FAM161A/B"/>
</dbReference>
<sequence>MDASTRVMVASAALQSRMSIPLARRDGTMHQYKLVDSTTMSKQQADRNRIIEEIEAKRASKRAAAKMVHPFESALSVHGNKPRFKPSGPRQPLHKFPSAPRWSNNDEDIPSDDDVDDSRVESHRRHHATKPDEKVYIQELENEIARLKQAPPASYQESVDEQVLQRLAEFKAAQQRDLAVVERLVKAKKAADAQIHHLQQKLQSTSPLSGHSSPQHRGKQDSVRPPTSSHMPQQHLRYSAQQHTSSRLQGNPTSKPATSFPRPTTLQVRADDDHHAYDNGEGDEAAPPPFDTGPRTASSIGEPPGLGDLNEPSTKPTAQSSNASQMHDPAPQREISRRPKSPSAWATRVTKAKSPTAGLASCASDNDHSSTNHRKGGFFEQKEKTKQEQLNQERLAQEKLARAHRAKPPKGLLANEAKLLERKQKRVEEILQEEEERCAPFKARDAPPATEFDPDLLEYLRKERVAARAADLLASSKLPSRLADAAAKAKPKASPTPRRVRIKAAPVPDFVMMQTEWKASLQRAKLKLNSTRVDAFSVTDPAKLAALQKKKQERLERQKLKDESARTAAEAERKRAYDKAMVAAKEPAQVVETEAQKLRTKAVQSKLKQRQLQEKAEERAQLKRMAKIKQLSKQVKAEVTNLEKQRRAEKGNFVDPEEAAKAKAEENKRSFQEAIQRNKERIMGAVAARPTLMERFAIDKKKDETKRQALAAVVSNVFGKNIAAFKGVLTDGEEDLVDAMNVTKKDDAGDDDYADDTES</sequence>
<dbReference type="RefSeq" id="XP_008867517.1">
    <property type="nucleotide sequence ID" value="XM_008869295.1"/>
</dbReference>
<proteinExistence type="predicted"/>
<feature type="compositionally biased region" description="Basic and acidic residues" evidence="1">
    <location>
        <begin position="269"/>
        <end position="278"/>
    </location>
</feature>
<reference evidence="2" key="1">
    <citation type="submission" date="2013-12" db="EMBL/GenBank/DDBJ databases">
        <title>The Genome Sequence of Aphanomyces invadans NJM9701.</title>
        <authorList>
            <consortium name="The Broad Institute Genomics Platform"/>
            <person name="Russ C."/>
            <person name="Tyler B."/>
            <person name="van West P."/>
            <person name="Dieguez-Uribeondo J."/>
            <person name="Young S.K."/>
            <person name="Zeng Q."/>
            <person name="Gargeya S."/>
            <person name="Fitzgerald M."/>
            <person name="Abouelleil A."/>
            <person name="Alvarado L."/>
            <person name="Chapman S.B."/>
            <person name="Gainer-Dewar J."/>
            <person name="Goldberg J."/>
            <person name="Griggs A."/>
            <person name="Gujja S."/>
            <person name="Hansen M."/>
            <person name="Howarth C."/>
            <person name="Imamovic A."/>
            <person name="Ireland A."/>
            <person name="Larimer J."/>
            <person name="McCowan C."/>
            <person name="Murphy C."/>
            <person name="Pearson M."/>
            <person name="Poon T.W."/>
            <person name="Priest M."/>
            <person name="Roberts A."/>
            <person name="Saif S."/>
            <person name="Shea T."/>
            <person name="Sykes S."/>
            <person name="Wortman J."/>
            <person name="Nusbaum C."/>
            <person name="Birren B."/>
        </authorList>
    </citation>
    <scope>NUCLEOTIDE SEQUENCE [LARGE SCALE GENOMIC DNA]</scope>
    <source>
        <strain evidence="2">NJM9701</strain>
    </source>
</reference>
<dbReference type="AlphaFoldDB" id="A0A024UCC6"/>
<feature type="compositionally biased region" description="Polar residues" evidence="1">
    <location>
        <begin position="200"/>
        <end position="215"/>
    </location>
</feature>
<protein>
    <submittedName>
        <fullName evidence="2">Uncharacterized protein</fullName>
    </submittedName>
</protein>
<evidence type="ECO:0000313" key="2">
    <source>
        <dbReference type="EMBL" id="ETW03288.1"/>
    </source>
</evidence>
<dbReference type="eggNOG" id="ENOG502S21V">
    <property type="taxonomic scope" value="Eukaryota"/>
</dbReference>
<feature type="compositionally biased region" description="Polar residues" evidence="1">
    <location>
        <begin position="311"/>
        <end position="325"/>
    </location>
</feature>